<dbReference type="AlphaFoldDB" id="A0A6C0I1L9"/>
<dbReference type="GO" id="GO:0005737">
    <property type="term" value="C:cytoplasm"/>
    <property type="evidence" value="ECO:0007669"/>
    <property type="project" value="TreeGrafter"/>
</dbReference>
<dbReference type="InterPro" id="IPR002637">
    <property type="entry name" value="RdgB/HAM1"/>
</dbReference>
<dbReference type="Pfam" id="PF01725">
    <property type="entry name" value="Ham1p_like"/>
    <property type="match status" value="1"/>
</dbReference>
<dbReference type="PANTHER" id="PTHR11067">
    <property type="entry name" value="INOSINE TRIPHOSPHATE PYROPHOSPHATASE/HAM1 PROTEIN"/>
    <property type="match status" value="1"/>
</dbReference>
<comment type="similarity">
    <text evidence="1">Belongs to the HAM1 NTPase family.</text>
</comment>
<dbReference type="PANTHER" id="PTHR11067:SF9">
    <property type="entry name" value="INOSINE TRIPHOSPHATE PYROPHOSPHATASE"/>
    <property type="match status" value="1"/>
</dbReference>
<keyword evidence="2" id="KW-0378">Hydrolase</keyword>
<dbReference type="EMBL" id="MN740065">
    <property type="protein sequence ID" value="QHT86236.1"/>
    <property type="molecule type" value="Genomic_DNA"/>
</dbReference>
<organism evidence="3">
    <name type="scientific">viral metagenome</name>
    <dbReference type="NCBI Taxonomy" id="1070528"/>
    <lineage>
        <taxon>unclassified sequences</taxon>
        <taxon>metagenomes</taxon>
        <taxon>organismal metagenomes</taxon>
    </lineage>
</organism>
<accession>A0A6C0I1L9</accession>
<dbReference type="GO" id="GO:0009143">
    <property type="term" value="P:nucleoside triphosphate catabolic process"/>
    <property type="evidence" value="ECO:0007669"/>
    <property type="project" value="InterPro"/>
</dbReference>
<proteinExistence type="inferred from homology"/>
<reference evidence="3" key="1">
    <citation type="journal article" date="2020" name="Nature">
        <title>Giant virus diversity and host interactions through global metagenomics.</title>
        <authorList>
            <person name="Schulz F."/>
            <person name="Roux S."/>
            <person name="Paez-Espino D."/>
            <person name="Jungbluth S."/>
            <person name="Walsh D.A."/>
            <person name="Denef V.J."/>
            <person name="McMahon K.D."/>
            <person name="Konstantinidis K.T."/>
            <person name="Eloe-Fadrosh E.A."/>
            <person name="Kyrpides N.C."/>
            <person name="Woyke T."/>
        </authorList>
    </citation>
    <scope>NUCLEOTIDE SEQUENCE</scope>
    <source>
        <strain evidence="3">GVMAG-M-3300023184-186</strain>
    </source>
</reference>
<sequence>MGKVATIMKGSGGFGWDPSFIPDLSETKYANNRDVYAMTYAAHNGKTYAELPSDIKNLISHRWDAFDKLKKNIK</sequence>
<evidence type="ECO:0000313" key="3">
    <source>
        <dbReference type="EMBL" id="QHT86236.1"/>
    </source>
</evidence>
<dbReference type="SUPFAM" id="SSF52972">
    <property type="entry name" value="ITPase-like"/>
    <property type="match status" value="1"/>
</dbReference>
<evidence type="ECO:0000256" key="2">
    <source>
        <dbReference type="ARBA" id="ARBA00022801"/>
    </source>
</evidence>
<protein>
    <submittedName>
        <fullName evidence="3">Uncharacterized protein</fullName>
    </submittedName>
</protein>
<dbReference type="InterPro" id="IPR029001">
    <property type="entry name" value="ITPase-like_fam"/>
</dbReference>
<dbReference type="GO" id="GO:0047429">
    <property type="term" value="F:nucleoside triphosphate diphosphatase activity"/>
    <property type="evidence" value="ECO:0007669"/>
    <property type="project" value="InterPro"/>
</dbReference>
<evidence type="ECO:0000256" key="1">
    <source>
        <dbReference type="ARBA" id="ARBA00008023"/>
    </source>
</evidence>
<name>A0A6C0I1L9_9ZZZZ</name>
<dbReference type="Gene3D" id="3.90.950.10">
    <property type="match status" value="1"/>
</dbReference>